<feature type="transmembrane region" description="Helical" evidence="1">
    <location>
        <begin position="142"/>
        <end position="163"/>
    </location>
</feature>
<feature type="transmembrane region" description="Helical" evidence="1">
    <location>
        <begin position="220"/>
        <end position="239"/>
    </location>
</feature>
<protein>
    <submittedName>
        <fullName evidence="2">DUF389 domain-containing protein</fullName>
    </submittedName>
</protein>
<organism evidence="2 3">
    <name type="scientific">Streptomyces asoensis</name>
    <dbReference type="NCBI Taxonomy" id="249586"/>
    <lineage>
        <taxon>Bacteria</taxon>
        <taxon>Bacillati</taxon>
        <taxon>Actinomycetota</taxon>
        <taxon>Actinomycetes</taxon>
        <taxon>Kitasatosporales</taxon>
        <taxon>Streptomycetaceae</taxon>
        <taxon>Streptomyces</taxon>
    </lineage>
</organism>
<dbReference type="EMBL" id="CP049838">
    <property type="protein sequence ID" value="QJT05530.1"/>
    <property type="molecule type" value="Genomic_DNA"/>
</dbReference>
<dbReference type="RefSeq" id="WP_171400850.1">
    <property type="nucleotide sequence ID" value="NZ_CP049838.1"/>
</dbReference>
<dbReference type="Pfam" id="PF04087">
    <property type="entry name" value="DUF389"/>
    <property type="match status" value="1"/>
</dbReference>
<proteinExistence type="predicted"/>
<feature type="transmembrane region" description="Helical" evidence="1">
    <location>
        <begin position="246"/>
        <end position="269"/>
    </location>
</feature>
<reference evidence="2" key="1">
    <citation type="submission" date="2020-03" db="EMBL/GenBank/DDBJ databases">
        <title>Molecular networking-based the target discovery of potent antiproliferative macrolactams: 5/6/7/16 polycyclic ansamycins and glycosylated trienomycin from Streptomyces cacaoi subsp. asoensis.</title>
        <authorList>
            <person name="Liu L.-L."/>
        </authorList>
    </citation>
    <scope>NUCLEOTIDE SEQUENCE [LARGE SCALE GENOMIC DNA]</scope>
    <source>
        <strain evidence="2">H2S5</strain>
    </source>
</reference>
<dbReference type="PANTHER" id="PTHR20992">
    <property type="entry name" value="AT15442P-RELATED"/>
    <property type="match status" value="1"/>
</dbReference>
<keyword evidence="1" id="KW-1133">Transmembrane helix</keyword>
<evidence type="ECO:0000313" key="3">
    <source>
        <dbReference type="Proteomes" id="UP000502665"/>
    </source>
</evidence>
<feature type="transmembrane region" description="Helical" evidence="1">
    <location>
        <begin position="175"/>
        <end position="200"/>
    </location>
</feature>
<accession>A0A6M4WYD0</accession>
<feature type="transmembrane region" description="Helical" evidence="1">
    <location>
        <begin position="275"/>
        <end position="297"/>
    </location>
</feature>
<dbReference type="PANTHER" id="PTHR20992:SF9">
    <property type="entry name" value="AT15442P-RELATED"/>
    <property type="match status" value="1"/>
</dbReference>
<keyword evidence="1" id="KW-0812">Transmembrane</keyword>
<dbReference type="InterPro" id="IPR005240">
    <property type="entry name" value="DUF389"/>
</dbReference>
<sequence>MDMIHVRAVCPPDLTERAMALLGAEPCVLNLHLQTGRVRNPDGDAIQCDVLTGAANEVLHGLRDLGLEQRGSIVLDPVDTAFSDRATRIWAKELGAGPRAPVWEQVEARIRAQGRYPPSFYLFLVIAGLIGAVGIITNSQILIVAAMVVGPEYGAITSVALGIDNRSRPRIEQGLLALLVGFLLAVAATFLFSLLVRGFGLQPEAFELGVRPVSNLINTPNFFSAVVAVLAGVVGIVSLTEARTSALLGVFISVTTIPAGADIGVSTAFGSWDEAWGSLLQLLLNIVVLIVVGTLTLRCQRAIWRRVSARRHGRAVGRTP</sequence>
<keyword evidence="1" id="KW-0472">Membrane</keyword>
<name>A0A6M4WYD0_9ACTN</name>
<gene>
    <name evidence="2" type="ORF">G9272_38755</name>
</gene>
<dbReference type="Proteomes" id="UP000502665">
    <property type="component" value="Chromosome"/>
</dbReference>
<dbReference type="AlphaFoldDB" id="A0A6M4WYD0"/>
<feature type="transmembrane region" description="Helical" evidence="1">
    <location>
        <begin position="119"/>
        <end position="136"/>
    </location>
</feature>
<evidence type="ECO:0000313" key="2">
    <source>
        <dbReference type="EMBL" id="QJT05530.1"/>
    </source>
</evidence>
<keyword evidence="3" id="KW-1185">Reference proteome</keyword>
<evidence type="ECO:0000256" key="1">
    <source>
        <dbReference type="SAM" id="Phobius"/>
    </source>
</evidence>